<evidence type="ECO:0000313" key="3">
    <source>
        <dbReference type="Proteomes" id="UP000268016"/>
    </source>
</evidence>
<dbReference type="AlphaFoldDB" id="A0A3N2QS05"/>
<gene>
    <name evidence="2" type="ORF">EAT49_17070</name>
</gene>
<feature type="signal peptide" evidence="1">
    <location>
        <begin position="1"/>
        <end position="21"/>
    </location>
</feature>
<comment type="caution">
    <text evidence="2">The sequence shown here is derived from an EMBL/GenBank/DDBJ whole genome shotgun (WGS) entry which is preliminary data.</text>
</comment>
<feature type="chain" id="PRO_5017937551" evidence="1">
    <location>
        <begin position="22"/>
        <end position="107"/>
    </location>
</feature>
<evidence type="ECO:0000313" key="2">
    <source>
        <dbReference type="EMBL" id="ROT97986.1"/>
    </source>
</evidence>
<name>A0A3N2QS05_9RHOB</name>
<reference evidence="2 3" key="1">
    <citation type="submission" date="2018-10" db="EMBL/GenBank/DDBJ databases">
        <title>Histidinibacterium lentulum gen. nov., sp. nov., a marine bacterium from the culture broth of Picochlorum sp. 122.</title>
        <authorList>
            <person name="Wang G."/>
        </authorList>
    </citation>
    <scope>NUCLEOTIDE SEQUENCE [LARGE SCALE GENOMIC DNA]</scope>
    <source>
        <strain evidence="2 3">B17</strain>
    </source>
</reference>
<dbReference type="OrthoDB" id="7876219at2"/>
<organism evidence="2 3">
    <name type="scientific">Histidinibacterium lentulum</name>
    <dbReference type="NCBI Taxonomy" id="2480588"/>
    <lineage>
        <taxon>Bacteria</taxon>
        <taxon>Pseudomonadati</taxon>
        <taxon>Pseudomonadota</taxon>
        <taxon>Alphaproteobacteria</taxon>
        <taxon>Rhodobacterales</taxon>
        <taxon>Paracoccaceae</taxon>
        <taxon>Histidinibacterium</taxon>
    </lineage>
</organism>
<dbReference type="RefSeq" id="WP_123643525.1">
    <property type="nucleotide sequence ID" value="NZ_ML119090.1"/>
</dbReference>
<keyword evidence="1" id="KW-0732">Signal</keyword>
<evidence type="ECO:0000256" key="1">
    <source>
        <dbReference type="SAM" id="SignalP"/>
    </source>
</evidence>
<proteinExistence type="predicted"/>
<dbReference type="Proteomes" id="UP000268016">
    <property type="component" value="Unassembled WGS sequence"/>
</dbReference>
<sequence length="107" mass="10965">MTRTIALAVAALLGTATLASATSTFGIVERQGSSANIELGLVRSEAPATVEIFSGDRLLGSTTVRAGANDNVRVNVGRPPVSNLTAVLSADGEVLATTVIDVDRNDR</sequence>
<accession>A0A3N2QS05</accession>
<dbReference type="EMBL" id="RDRB01000010">
    <property type="protein sequence ID" value="ROT97986.1"/>
    <property type="molecule type" value="Genomic_DNA"/>
</dbReference>
<keyword evidence="3" id="KW-1185">Reference proteome</keyword>
<protein>
    <submittedName>
        <fullName evidence="2">Uncharacterized protein</fullName>
    </submittedName>
</protein>